<dbReference type="AlphaFoldDB" id="A0A0F9R0S1"/>
<evidence type="ECO:0000259" key="2">
    <source>
        <dbReference type="Pfam" id="PF01844"/>
    </source>
</evidence>
<accession>A0A0F9R0S1</accession>
<protein>
    <recommendedName>
        <fullName evidence="2">HNH domain-containing protein</fullName>
    </recommendedName>
</protein>
<comment type="caution">
    <text evidence="3">The sequence shown here is derived from an EMBL/GenBank/DDBJ whole genome shotgun (WGS) entry which is preliminary data.</text>
</comment>
<feature type="compositionally biased region" description="Basic and acidic residues" evidence="1">
    <location>
        <begin position="11"/>
        <end position="23"/>
    </location>
</feature>
<sequence>MNEKRKRNAEKKRSPRQEEKYLKKELKKLNPKRNRIKGWLEFTGVEVPDTIEHIDLIKLAYKEFKNIPERIPDNPRPIDLHSCYNVIINWDKRVRVKPKKKEKKQKKQKGFKPRATGIFTTDMNAKIAAFYRSYEWRKLRMVVLKKYGARCQCCGATRADGVSIHVDHIKSLRKFWELRLVEGSLQVLCEVCNHGKGNWDDTDWRDTLTAEYNAMMAEG</sequence>
<dbReference type="GO" id="GO:0004519">
    <property type="term" value="F:endonuclease activity"/>
    <property type="evidence" value="ECO:0007669"/>
    <property type="project" value="InterPro"/>
</dbReference>
<evidence type="ECO:0000313" key="3">
    <source>
        <dbReference type="EMBL" id="KKN48324.1"/>
    </source>
</evidence>
<feature type="compositionally biased region" description="Basic residues" evidence="1">
    <location>
        <begin position="1"/>
        <end position="10"/>
    </location>
</feature>
<dbReference type="CDD" id="cd00085">
    <property type="entry name" value="HNHc"/>
    <property type="match status" value="1"/>
</dbReference>
<gene>
    <name evidence="3" type="ORF">LCGC14_0653590</name>
</gene>
<dbReference type="Gene3D" id="1.10.30.50">
    <property type="match status" value="1"/>
</dbReference>
<dbReference type="Pfam" id="PF01844">
    <property type="entry name" value="HNH"/>
    <property type="match status" value="1"/>
</dbReference>
<dbReference type="GO" id="GO:0003676">
    <property type="term" value="F:nucleic acid binding"/>
    <property type="evidence" value="ECO:0007669"/>
    <property type="project" value="InterPro"/>
</dbReference>
<reference evidence="3" key="1">
    <citation type="journal article" date="2015" name="Nature">
        <title>Complex archaea that bridge the gap between prokaryotes and eukaryotes.</title>
        <authorList>
            <person name="Spang A."/>
            <person name="Saw J.H."/>
            <person name="Jorgensen S.L."/>
            <person name="Zaremba-Niedzwiedzka K."/>
            <person name="Martijn J."/>
            <person name="Lind A.E."/>
            <person name="van Eijk R."/>
            <person name="Schleper C."/>
            <person name="Guy L."/>
            <person name="Ettema T.J."/>
        </authorList>
    </citation>
    <scope>NUCLEOTIDE SEQUENCE</scope>
</reference>
<proteinExistence type="predicted"/>
<evidence type="ECO:0000256" key="1">
    <source>
        <dbReference type="SAM" id="MobiDB-lite"/>
    </source>
</evidence>
<organism evidence="3">
    <name type="scientific">marine sediment metagenome</name>
    <dbReference type="NCBI Taxonomy" id="412755"/>
    <lineage>
        <taxon>unclassified sequences</taxon>
        <taxon>metagenomes</taxon>
        <taxon>ecological metagenomes</taxon>
    </lineage>
</organism>
<dbReference type="InterPro" id="IPR003615">
    <property type="entry name" value="HNH_nuc"/>
</dbReference>
<dbReference type="GO" id="GO:0008270">
    <property type="term" value="F:zinc ion binding"/>
    <property type="evidence" value="ECO:0007669"/>
    <property type="project" value="InterPro"/>
</dbReference>
<feature type="domain" description="HNH" evidence="2">
    <location>
        <begin position="151"/>
        <end position="198"/>
    </location>
</feature>
<dbReference type="EMBL" id="LAZR01001225">
    <property type="protein sequence ID" value="KKN48324.1"/>
    <property type="molecule type" value="Genomic_DNA"/>
</dbReference>
<dbReference type="InterPro" id="IPR002711">
    <property type="entry name" value="HNH"/>
</dbReference>
<feature type="region of interest" description="Disordered" evidence="1">
    <location>
        <begin position="1"/>
        <end position="23"/>
    </location>
</feature>
<name>A0A0F9R0S1_9ZZZZ</name>